<evidence type="ECO:0000313" key="2">
    <source>
        <dbReference type="Proteomes" id="UP001196870"/>
    </source>
</evidence>
<sequence>MEVADFVAEALAGRQDIEPFAGGYRHSADIGTTTLTFHASSGADSRLTSIAMVESRFTPGVVPDFDDDGIAWLNRRAVFGSFFRDAHSTGCRATYPIDNGFLEPDWQARRLLNALSDQRAFGIAIGLMDLSLEHCLASRKMFRVPRHWATRLPSEGLEKVAHYLEQQFGLPATAGPASLVFEAPLTSGATTRIVDPEAETALISIRTDVQHPVAGVGYCVTIMPPRQPPSELLTMWCTKLNTLEHQQERFWPRLGAWGKRELGTRLVYGMFWPTDEADAGEVRMLALEMADRVNWIAGDLWLPGVGLHLQRDTA</sequence>
<gene>
    <name evidence="1" type="ORF">GXW71_18610</name>
</gene>
<proteinExistence type="predicted"/>
<protein>
    <submittedName>
        <fullName evidence="1">Uncharacterized protein</fullName>
    </submittedName>
</protein>
<organism evidence="1 2">
    <name type="scientific">Plastoroseomonas hellenica</name>
    <dbReference type="NCBI Taxonomy" id="2687306"/>
    <lineage>
        <taxon>Bacteria</taxon>
        <taxon>Pseudomonadati</taxon>
        <taxon>Pseudomonadota</taxon>
        <taxon>Alphaproteobacteria</taxon>
        <taxon>Acetobacterales</taxon>
        <taxon>Acetobacteraceae</taxon>
        <taxon>Plastoroseomonas</taxon>
    </lineage>
</organism>
<dbReference type="EMBL" id="JAAGBB010000022">
    <property type="protein sequence ID" value="MBR0666379.1"/>
    <property type="molecule type" value="Genomic_DNA"/>
</dbReference>
<keyword evidence="2" id="KW-1185">Reference proteome</keyword>
<name>A0ABS5F1E7_9PROT</name>
<accession>A0ABS5F1E7</accession>
<reference evidence="2" key="1">
    <citation type="journal article" date="2021" name="Syst. Appl. Microbiol.">
        <title>Roseomonas hellenica sp. nov., isolated from roots of wild-growing Alkanna tinctoria.</title>
        <authorList>
            <person name="Rat A."/>
            <person name="Naranjo H.D."/>
            <person name="Lebbe L."/>
            <person name="Cnockaert M."/>
            <person name="Krigas N."/>
            <person name="Grigoriadou K."/>
            <person name="Maloupa E."/>
            <person name="Willems A."/>
        </authorList>
    </citation>
    <scope>NUCLEOTIDE SEQUENCE [LARGE SCALE GENOMIC DNA]</scope>
    <source>
        <strain evidence="2">LMG 31523</strain>
    </source>
</reference>
<dbReference type="Proteomes" id="UP001196870">
    <property type="component" value="Unassembled WGS sequence"/>
</dbReference>
<dbReference type="RefSeq" id="WP_211854050.1">
    <property type="nucleotide sequence ID" value="NZ_JAAGBB010000022.1"/>
</dbReference>
<evidence type="ECO:0000313" key="1">
    <source>
        <dbReference type="EMBL" id="MBR0666379.1"/>
    </source>
</evidence>
<comment type="caution">
    <text evidence="1">The sequence shown here is derived from an EMBL/GenBank/DDBJ whole genome shotgun (WGS) entry which is preliminary data.</text>
</comment>